<evidence type="ECO:0000313" key="1">
    <source>
        <dbReference type="Proteomes" id="UP000095283"/>
    </source>
</evidence>
<proteinExistence type="predicted"/>
<evidence type="ECO:0000313" key="2">
    <source>
        <dbReference type="WBParaSite" id="Hba_20785"/>
    </source>
</evidence>
<organism evidence="1 2">
    <name type="scientific">Heterorhabditis bacteriophora</name>
    <name type="common">Entomopathogenic nematode worm</name>
    <dbReference type="NCBI Taxonomy" id="37862"/>
    <lineage>
        <taxon>Eukaryota</taxon>
        <taxon>Metazoa</taxon>
        <taxon>Ecdysozoa</taxon>
        <taxon>Nematoda</taxon>
        <taxon>Chromadorea</taxon>
        <taxon>Rhabditida</taxon>
        <taxon>Rhabditina</taxon>
        <taxon>Rhabditomorpha</taxon>
        <taxon>Strongyloidea</taxon>
        <taxon>Heterorhabditidae</taxon>
        <taxon>Heterorhabditis</taxon>
    </lineage>
</organism>
<dbReference type="Proteomes" id="UP000095283">
    <property type="component" value="Unplaced"/>
</dbReference>
<accession>A0A1I7XSI7</accession>
<dbReference type="AlphaFoldDB" id="A0A1I7XSI7"/>
<protein>
    <submittedName>
        <fullName evidence="2">Transposase</fullName>
    </submittedName>
</protein>
<name>A0A1I7XSI7_HETBA</name>
<reference evidence="2" key="1">
    <citation type="submission" date="2016-11" db="UniProtKB">
        <authorList>
            <consortium name="WormBaseParasite"/>
        </authorList>
    </citation>
    <scope>IDENTIFICATION</scope>
</reference>
<dbReference type="WBParaSite" id="Hba_20785">
    <property type="protein sequence ID" value="Hba_20785"/>
    <property type="gene ID" value="Hba_20785"/>
</dbReference>
<keyword evidence="1" id="KW-1185">Reference proteome</keyword>
<sequence length="36" mass="4209">MVCAKHGHVLRKELTYLERKGERDPVAVERAIIDQF</sequence>